<organism evidence="5 6">
    <name type="scientific">Burkholderia gladioli</name>
    <name type="common">Pseudomonas marginata</name>
    <name type="synonym">Phytomonas marginata</name>
    <dbReference type="NCBI Taxonomy" id="28095"/>
    <lineage>
        <taxon>Bacteria</taxon>
        <taxon>Pseudomonadati</taxon>
        <taxon>Pseudomonadota</taxon>
        <taxon>Betaproteobacteria</taxon>
        <taxon>Burkholderiales</taxon>
        <taxon>Burkholderiaceae</taxon>
        <taxon>Burkholderia</taxon>
    </lineage>
</organism>
<name>A0A2A7S9A9_BURGA</name>
<dbReference type="CDD" id="cd10028">
    <property type="entry name" value="UDG-F2_TDG_MUG"/>
    <property type="match status" value="1"/>
</dbReference>
<dbReference type="SMART" id="SM00987">
    <property type="entry name" value="UreE_C"/>
    <property type="match status" value="1"/>
</dbReference>
<dbReference type="Pfam" id="PF03167">
    <property type="entry name" value="UDG"/>
    <property type="match status" value="1"/>
</dbReference>
<dbReference type="InterPro" id="IPR015637">
    <property type="entry name" value="MUG/TDG"/>
</dbReference>
<evidence type="ECO:0000313" key="6">
    <source>
        <dbReference type="Proteomes" id="UP000220629"/>
    </source>
</evidence>
<evidence type="ECO:0000256" key="1">
    <source>
        <dbReference type="ARBA" id="ARBA00022763"/>
    </source>
</evidence>
<dbReference type="AlphaFoldDB" id="A0A2A7S9A9"/>
<keyword evidence="2" id="KW-0378">Hydrolase</keyword>
<keyword evidence="1" id="KW-0227">DNA damage</keyword>
<dbReference type="Proteomes" id="UP000220629">
    <property type="component" value="Unassembled WGS sequence"/>
</dbReference>
<dbReference type="SMART" id="SM00986">
    <property type="entry name" value="UDG"/>
    <property type="match status" value="1"/>
</dbReference>
<dbReference type="PANTHER" id="PTHR12159">
    <property type="entry name" value="G/T AND G/U MISMATCH-SPECIFIC DNA GLYCOSYLASE"/>
    <property type="match status" value="1"/>
</dbReference>
<evidence type="ECO:0000259" key="4">
    <source>
        <dbReference type="SMART" id="SM00986"/>
    </source>
</evidence>
<protein>
    <submittedName>
        <fullName evidence="5">G/U mismatch-specific DNA glycosylase</fullName>
    </submittedName>
</protein>
<evidence type="ECO:0000313" key="5">
    <source>
        <dbReference type="EMBL" id="PEH39989.1"/>
    </source>
</evidence>
<dbReference type="GO" id="GO:0006285">
    <property type="term" value="P:base-excision repair, AP site formation"/>
    <property type="evidence" value="ECO:0007669"/>
    <property type="project" value="InterPro"/>
</dbReference>
<dbReference type="EMBL" id="PDDY01000004">
    <property type="protein sequence ID" value="PEH39989.1"/>
    <property type="molecule type" value="Genomic_DNA"/>
</dbReference>
<reference evidence="6" key="1">
    <citation type="submission" date="2017-09" db="EMBL/GenBank/DDBJ databases">
        <title>FDA dAtabase for Regulatory Grade micrObial Sequences (FDA-ARGOS): Supporting development and validation of Infectious Disease Dx tests.</title>
        <authorList>
            <person name="Minogue T."/>
            <person name="Wolcott M."/>
            <person name="Wasieloski L."/>
            <person name="Aguilar W."/>
            <person name="Moore D."/>
            <person name="Tallon L."/>
            <person name="Sadzewicz L."/>
            <person name="Ott S."/>
            <person name="Zhao X."/>
            <person name="Nagaraj S."/>
            <person name="Vavikolanu K."/>
            <person name="Aluvathingal J."/>
            <person name="Nadendla S."/>
            <person name="Sichtig H."/>
        </authorList>
    </citation>
    <scope>NUCLEOTIDE SEQUENCE [LARGE SCALE GENOMIC DNA]</scope>
    <source>
        <strain evidence="6">FDAARGOS_390</strain>
    </source>
</reference>
<comment type="caution">
    <text evidence="5">The sequence shown here is derived from an EMBL/GenBank/DDBJ whole genome shotgun (WGS) entry which is preliminary data.</text>
</comment>
<dbReference type="InterPro" id="IPR036895">
    <property type="entry name" value="Uracil-DNA_glycosylase-like_sf"/>
</dbReference>
<dbReference type="InterPro" id="IPR005122">
    <property type="entry name" value="Uracil-DNA_glycosylase-like"/>
</dbReference>
<dbReference type="Gene3D" id="3.40.470.10">
    <property type="entry name" value="Uracil-DNA glycosylase-like domain"/>
    <property type="match status" value="1"/>
</dbReference>
<evidence type="ECO:0000256" key="3">
    <source>
        <dbReference type="ARBA" id="ARBA00023204"/>
    </source>
</evidence>
<dbReference type="GO" id="GO:0004844">
    <property type="term" value="F:uracil DNA N-glycosylase activity"/>
    <property type="evidence" value="ECO:0007669"/>
    <property type="project" value="TreeGrafter"/>
</dbReference>
<dbReference type="PANTHER" id="PTHR12159:SF9">
    <property type="entry name" value="G_T MISMATCH-SPECIFIC THYMINE DNA GLYCOSYLASE"/>
    <property type="match status" value="1"/>
</dbReference>
<accession>A0A2A7S9A9</accession>
<dbReference type="GO" id="GO:0008263">
    <property type="term" value="F:pyrimidine-specific mismatch base pair DNA N-glycosylase activity"/>
    <property type="evidence" value="ECO:0007669"/>
    <property type="project" value="TreeGrafter"/>
</dbReference>
<dbReference type="NCBIfam" id="NF007570">
    <property type="entry name" value="PRK10201.1"/>
    <property type="match status" value="1"/>
</dbReference>
<feature type="domain" description="Uracil-DNA glycosylase-like" evidence="4">
    <location>
        <begin position="13"/>
        <end position="171"/>
    </location>
</feature>
<sequence>MNPPIPPVSLSPFDVLLPGLPVVFCGINPSPLAAQSGHNFGSASNRFWPALHRAGFTAERLRAEDDRALLREGCGITAMATRATRRATELAAGEMSDAVAPFRAKIAYFRPGAVAFLGKPAYAAIAGRREIEWGEQPERFEAARAWVLPNPSGLNRAFTLDRLVEAYAALRLAMAAELAAWRLGQEDLDCA</sequence>
<keyword evidence="3" id="KW-0234">DNA repair</keyword>
<proteinExistence type="predicted"/>
<dbReference type="SUPFAM" id="SSF52141">
    <property type="entry name" value="Uracil-DNA glycosylase-like"/>
    <property type="match status" value="1"/>
</dbReference>
<evidence type="ECO:0000256" key="2">
    <source>
        <dbReference type="ARBA" id="ARBA00022801"/>
    </source>
</evidence>
<dbReference type="RefSeq" id="WP_098154664.1">
    <property type="nucleotide sequence ID" value="NZ_CADEVX010000001.1"/>
</dbReference>
<gene>
    <name evidence="5" type="ORF">CRM94_37870</name>
</gene>